<dbReference type="AlphaFoldDB" id="A0A0G4G292"/>
<evidence type="ECO:0000313" key="4">
    <source>
        <dbReference type="Proteomes" id="UP000041254"/>
    </source>
</evidence>
<feature type="compositionally biased region" description="Polar residues" evidence="1">
    <location>
        <begin position="54"/>
        <end position="69"/>
    </location>
</feature>
<evidence type="ECO:0000256" key="2">
    <source>
        <dbReference type="SAM" id="Phobius"/>
    </source>
</evidence>
<feature type="region of interest" description="Disordered" evidence="1">
    <location>
        <begin position="1"/>
        <end position="69"/>
    </location>
</feature>
<feature type="transmembrane region" description="Helical" evidence="2">
    <location>
        <begin position="135"/>
        <end position="155"/>
    </location>
</feature>
<evidence type="ECO:0000256" key="1">
    <source>
        <dbReference type="SAM" id="MobiDB-lite"/>
    </source>
</evidence>
<gene>
    <name evidence="3" type="ORF">Vbra_6122</name>
</gene>
<protein>
    <submittedName>
        <fullName evidence="3">Uncharacterized protein</fullName>
    </submittedName>
</protein>
<reference evidence="3 4" key="1">
    <citation type="submission" date="2014-11" db="EMBL/GenBank/DDBJ databases">
        <authorList>
            <person name="Zhu J."/>
            <person name="Qi W."/>
            <person name="Song R."/>
        </authorList>
    </citation>
    <scope>NUCLEOTIDE SEQUENCE [LARGE SCALE GENOMIC DNA]</scope>
</reference>
<keyword evidence="2" id="KW-0812">Transmembrane</keyword>
<dbReference type="VEuPathDB" id="CryptoDB:Vbra_6122"/>
<dbReference type="InParanoid" id="A0A0G4G292"/>
<accession>A0A0G4G292</accession>
<sequence length="192" mass="20971">MPAYPSVDQPSLAPPQSQPGNCEWPSISANSATPPAYGAPQTMPAAVGQPPATPNTAGTPSSGDQPQYEQPQLVDGAHVIPLGFVPEPQQEDEDDKSWTLCQQVTCVLAIFLPIIGFVAFCLNLNAKKGSQRQKWALCCLYTAILMILLAGSMYLGKVWVDRNFNYDHLTENPMFDPRNRSPMNTQTMFVTD</sequence>
<feature type="transmembrane region" description="Helical" evidence="2">
    <location>
        <begin position="107"/>
        <end position="126"/>
    </location>
</feature>
<dbReference type="Proteomes" id="UP000041254">
    <property type="component" value="Unassembled WGS sequence"/>
</dbReference>
<dbReference type="PhylomeDB" id="A0A0G4G292"/>
<proteinExistence type="predicted"/>
<dbReference type="EMBL" id="CDMY01000544">
    <property type="protein sequence ID" value="CEM21867.1"/>
    <property type="molecule type" value="Genomic_DNA"/>
</dbReference>
<organism evidence="3 4">
    <name type="scientific">Vitrella brassicaformis (strain CCMP3155)</name>
    <dbReference type="NCBI Taxonomy" id="1169540"/>
    <lineage>
        <taxon>Eukaryota</taxon>
        <taxon>Sar</taxon>
        <taxon>Alveolata</taxon>
        <taxon>Colpodellida</taxon>
        <taxon>Vitrellaceae</taxon>
        <taxon>Vitrella</taxon>
    </lineage>
</organism>
<name>A0A0G4G292_VITBC</name>
<keyword evidence="2" id="KW-0472">Membrane</keyword>
<keyword evidence="4" id="KW-1185">Reference proteome</keyword>
<keyword evidence="2" id="KW-1133">Transmembrane helix</keyword>
<evidence type="ECO:0000313" key="3">
    <source>
        <dbReference type="EMBL" id="CEM21867.1"/>
    </source>
</evidence>